<dbReference type="AlphaFoldDB" id="A0A922I4E9"/>
<accession>A0A922I4E9</accession>
<evidence type="ECO:0000313" key="2">
    <source>
        <dbReference type="EMBL" id="KAH9520461.1"/>
    </source>
</evidence>
<proteinExistence type="predicted"/>
<protein>
    <submittedName>
        <fullName evidence="2">Uncharacterized protein</fullName>
    </submittedName>
</protein>
<reference evidence="2" key="1">
    <citation type="submission" date="2013-05" db="EMBL/GenBank/DDBJ databases">
        <authorList>
            <person name="Yim A.K.Y."/>
            <person name="Chan T.F."/>
            <person name="Ji K.M."/>
            <person name="Liu X.Y."/>
            <person name="Zhou J.W."/>
            <person name="Li R.Q."/>
            <person name="Yang K.Y."/>
            <person name="Li J."/>
            <person name="Li M."/>
            <person name="Law P.T.W."/>
            <person name="Wu Y.L."/>
            <person name="Cai Z.L."/>
            <person name="Qin H."/>
            <person name="Bao Y."/>
            <person name="Leung R.K.K."/>
            <person name="Ng P.K.S."/>
            <person name="Zou J."/>
            <person name="Zhong X.J."/>
            <person name="Ran P.X."/>
            <person name="Zhong N.S."/>
            <person name="Liu Z.G."/>
            <person name="Tsui S.K.W."/>
        </authorList>
    </citation>
    <scope>NUCLEOTIDE SEQUENCE</scope>
    <source>
        <strain evidence="2">Derf</strain>
        <tissue evidence="2">Whole organism</tissue>
    </source>
</reference>
<dbReference type="Proteomes" id="UP000790347">
    <property type="component" value="Unassembled WGS sequence"/>
</dbReference>
<keyword evidence="3" id="KW-1185">Reference proteome</keyword>
<feature type="compositionally biased region" description="Basic residues" evidence="1">
    <location>
        <begin position="53"/>
        <end position="73"/>
    </location>
</feature>
<evidence type="ECO:0000256" key="1">
    <source>
        <dbReference type="SAM" id="MobiDB-lite"/>
    </source>
</evidence>
<comment type="caution">
    <text evidence="2">The sequence shown here is derived from an EMBL/GenBank/DDBJ whole genome shotgun (WGS) entry which is preliminary data.</text>
</comment>
<evidence type="ECO:0000313" key="3">
    <source>
        <dbReference type="Proteomes" id="UP000790347"/>
    </source>
</evidence>
<gene>
    <name evidence="2" type="ORF">DERF_004170</name>
</gene>
<feature type="compositionally biased region" description="Polar residues" evidence="1">
    <location>
        <begin position="75"/>
        <end position="96"/>
    </location>
</feature>
<name>A0A922I4E9_DERFA</name>
<dbReference type="EMBL" id="ASGP02000002">
    <property type="protein sequence ID" value="KAH9520461.1"/>
    <property type="molecule type" value="Genomic_DNA"/>
</dbReference>
<feature type="region of interest" description="Disordered" evidence="1">
    <location>
        <begin position="53"/>
        <end position="103"/>
    </location>
</feature>
<sequence>MVCVALACRDGGHEQCSFGSPGTRADKPHNSVLNTLCAHPKCFLRSRWGHSCKRLRPGSRRSKDRHKRLRKPRIPQTQDRTGSEASRQRHQITTTRPTPPYTSHLFSLLSRRELHRQTLRLAGRYEANPFPWDSKSSLGIS</sequence>
<organism evidence="2 3">
    <name type="scientific">Dermatophagoides farinae</name>
    <name type="common">American house dust mite</name>
    <dbReference type="NCBI Taxonomy" id="6954"/>
    <lineage>
        <taxon>Eukaryota</taxon>
        <taxon>Metazoa</taxon>
        <taxon>Ecdysozoa</taxon>
        <taxon>Arthropoda</taxon>
        <taxon>Chelicerata</taxon>
        <taxon>Arachnida</taxon>
        <taxon>Acari</taxon>
        <taxon>Acariformes</taxon>
        <taxon>Sarcoptiformes</taxon>
        <taxon>Astigmata</taxon>
        <taxon>Psoroptidia</taxon>
        <taxon>Analgoidea</taxon>
        <taxon>Pyroglyphidae</taxon>
        <taxon>Dermatophagoidinae</taxon>
        <taxon>Dermatophagoides</taxon>
    </lineage>
</organism>
<reference evidence="2" key="2">
    <citation type="journal article" date="2022" name="Res Sq">
        <title>Comparative Genomics Reveals Insights into the Divergent Evolution of Astigmatic Mites and Household Pest Adaptations.</title>
        <authorList>
            <person name="Xiong Q."/>
            <person name="Wan A.T.-Y."/>
            <person name="Liu X.-Y."/>
            <person name="Fung C.S.-H."/>
            <person name="Xiao X."/>
            <person name="Malainual N."/>
            <person name="Hou J."/>
            <person name="Wang L."/>
            <person name="Wang M."/>
            <person name="Yang K."/>
            <person name="Cui Y."/>
            <person name="Leung E."/>
            <person name="Nong W."/>
            <person name="Shin S.-K."/>
            <person name="Au S."/>
            <person name="Jeong K.Y."/>
            <person name="Chew F.T."/>
            <person name="Hui J."/>
            <person name="Leung T.F."/>
            <person name="Tungtrongchitr A."/>
            <person name="Zhong N."/>
            <person name="Liu Z."/>
            <person name="Tsui S."/>
        </authorList>
    </citation>
    <scope>NUCLEOTIDE SEQUENCE</scope>
    <source>
        <strain evidence="2">Derf</strain>
        <tissue evidence="2">Whole organism</tissue>
    </source>
</reference>